<name>A0A9W9CYZ1_9PEZI</name>
<dbReference type="GO" id="GO:0050614">
    <property type="term" value="F:Delta24-sterol reductase activity"/>
    <property type="evidence" value="ECO:0007669"/>
    <property type="project" value="UniProtKB-EC"/>
</dbReference>
<dbReference type="AlphaFoldDB" id="A0A9W9CYZ1"/>
<organism evidence="7 8">
    <name type="scientific">Gnomoniopsis smithogilvyi</name>
    <dbReference type="NCBI Taxonomy" id="1191159"/>
    <lineage>
        <taxon>Eukaryota</taxon>
        <taxon>Fungi</taxon>
        <taxon>Dikarya</taxon>
        <taxon>Ascomycota</taxon>
        <taxon>Pezizomycotina</taxon>
        <taxon>Sordariomycetes</taxon>
        <taxon>Sordariomycetidae</taxon>
        <taxon>Diaporthales</taxon>
        <taxon>Gnomoniaceae</taxon>
        <taxon>Gnomoniopsis</taxon>
    </lineage>
</organism>
<evidence type="ECO:0000256" key="4">
    <source>
        <dbReference type="ARBA" id="ARBA00022989"/>
    </source>
</evidence>
<dbReference type="PANTHER" id="PTHR10801">
    <property type="entry name" value="24-DEHYDROCHOLESTEROL REDUCTASE"/>
    <property type="match status" value="1"/>
</dbReference>
<dbReference type="FunFam" id="3.30.465.10:FF:000031">
    <property type="entry name" value="FAD binding domain protein"/>
    <property type="match status" value="1"/>
</dbReference>
<evidence type="ECO:0000313" key="8">
    <source>
        <dbReference type="Proteomes" id="UP001140453"/>
    </source>
</evidence>
<dbReference type="InterPro" id="IPR016169">
    <property type="entry name" value="FAD-bd_PCMH_sub2"/>
</dbReference>
<gene>
    <name evidence="7" type="ORF">N0V93_003789</name>
</gene>
<evidence type="ECO:0000256" key="5">
    <source>
        <dbReference type="ARBA" id="ARBA00023136"/>
    </source>
</evidence>
<dbReference type="EMBL" id="JAPEVB010000002">
    <property type="protein sequence ID" value="KAJ4394570.1"/>
    <property type="molecule type" value="Genomic_DNA"/>
</dbReference>
<evidence type="ECO:0000259" key="6">
    <source>
        <dbReference type="PROSITE" id="PS51387"/>
    </source>
</evidence>
<feature type="domain" description="FAD-binding PCMH-type" evidence="6">
    <location>
        <begin position="3"/>
        <end position="177"/>
    </location>
</feature>
<dbReference type="PANTHER" id="PTHR10801:SF10">
    <property type="entry name" value="FAD BINDING DOMAIN PROTEIN (AFU_ORTHOLOGUE AFUA_6G14300)"/>
    <property type="match status" value="1"/>
</dbReference>
<evidence type="ECO:0000313" key="7">
    <source>
        <dbReference type="EMBL" id="KAJ4394570.1"/>
    </source>
</evidence>
<keyword evidence="4" id="KW-1133">Transmembrane helix</keyword>
<evidence type="ECO:0000256" key="1">
    <source>
        <dbReference type="ARBA" id="ARBA00004167"/>
    </source>
</evidence>
<comment type="subcellular location">
    <subcellularLocation>
        <location evidence="1">Membrane</location>
        <topology evidence="1">Single-pass membrane protein</topology>
    </subcellularLocation>
</comment>
<evidence type="ECO:0000256" key="2">
    <source>
        <dbReference type="ARBA" id="ARBA00012405"/>
    </source>
</evidence>
<sequence>MAVGTEATALANMDRHHAAVKDIAASVREFYARKEPYRISHGSTNSTRPKGTMRAVDISALGHVLSVDTVKKTVLVEPNVAMDGLVEATLPHGLVPPIVMEFPGITAGGGFAGTGGESSSFRHGFFDETVASVEMVLADGEIVRASRDERPDLFRAAPGAVGTLGIVTLLEINLITAKKYVHACYHRTNNVAEAIKFVKEETTRSENDYVDGILFSKGHGVVITGTLTDEKPEGLKPQTFSGAWDPWFYLHVEERTSTSQDGPDSKPAEDFIPLAEYLFRYDRGAFWVGRFLCMYWLMPFNSFSRWLLDDLLHTRMMYRGRDTGPENTFTIQDIAMPFETAETFVNYLDENHPIWPLWLCPMKRRGPPTFHPFISPPDSSNTSISGDINGRAEVSSEERLLDEMMLNIGVWGHEGTLYPPAFVDKNRAIEDKVRELGGMKWLYAHVYQPEDEFWAAYGGRGWYDALRAKYKASMLPSVYEKVHVKWDDVAVATAVKQTTQSKIAWLKGYWPIGGIWSAWVSYASKDHVLHRSATWKWKGEEVDSK</sequence>
<dbReference type="InterPro" id="IPR040165">
    <property type="entry name" value="Diminuto-like"/>
</dbReference>
<dbReference type="EC" id="1.3.1.72" evidence="2"/>
<evidence type="ECO:0000256" key="3">
    <source>
        <dbReference type="ARBA" id="ARBA00022692"/>
    </source>
</evidence>
<protein>
    <recommendedName>
        <fullName evidence="2">Delta(24)-sterol reductase</fullName>
        <ecNumber evidence="2">1.3.1.72</ecNumber>
    </recommendedName>
</protein>
<dbReference type="InterPro" id="IPR016166">
    <property type="entry name" value="FAD-bd_PCMH"/>
</dbReference>
<dbReference type="Pfam" id="PF01565">
    <property type="entry name" value="FAD_binding_4"/>
    <property type="match status" value="1"/>
</dbReference>
<dbReference type="InterPro" id="IPR006094">
    <property type="entry name" value="Oxid_FAD_bind_N"/>
</dbReference>
<dbReference type="InterPro" id="IPR036318">
    <property type="entry name" value="FAD-bd_PCMH-like_sf"/>
</dbReference>
<dbReference type="GO" id="GO:0008202">
    <property type="term" value="P:steroid metabolic process"/>
    <property type="evidence" value="ECO:0007669"/>
    <property type="project" value="TreeGrafter"/>
</dbReference>
<dbReference type="GO" id="GO:0000246">
    <property type="term" value="F:Delta24(24-1) sterol reductase activity"/>
    <property type="evidence" value="ECO:0007669"/>
    <property type="project" value="TreeGrafter"/>
</dbReference>
<keyword evidence="8" id="KW-1185">Reference proteome</keyword>
<dbReference type="Proteomes" id="UP001140453">
    <property type="component" value="Unassembled WGS sequence"/>
</dbReference>
<dbReference type="Gene3D" id="3.30.465.10">
    <property type="match status" value="1"/>
</dbReference>
<dbReference type="PROSITE" id="PS51387">
    <property type="entry name" value="FAD_PCMH"/>
    <property type="match status" value="1"/>
</dbReference>
<comment type="caution">
    <text evidence="7">The sequence shown here is derived from an EMBL/GenBank/DDBJ whole genome shotgun (WGS) entry which is preliminary data.</text>
</comment>
<dbReference type="GO" id="GO:0005737">
    <property type="term" value="C:cytoplasm"/>
    <property type="evidence" value="ECO:0007669"/>
    <property type="project" value="TreeGrafter"/>
</dbReference>
<proteinExistence type="predicted"/>
<dbReference type="SUPFAM" id="SSF56176">
    <property type="entry name" value="FAD-binding/transporter-associated domain-like"/>
    <property type="match status" value="1"/>
</dbReference>
<accession>A0A9W9CYZ1</accession>
<keyword evidence="3" id="KW-0812">Transmembrane</keyword>
<keyword evidence="5" id="KW-0472">Membrane</keyword>
<reference evidence="7" key="1">
    <citation type="submission" date="2022-10" db="EMBL/GenBank/DDBJ databases">
        <title>Tapping the CABI collections for fungal endophytes: first genome assemblies for Collariella, Neodidymelliopsis, Ascochyta clinopodiicola, Didymella pomorum, Didymosphaeria variabile, Neocosmospora piperis and Neocucurbitaria cava.</title>
        <authorList>
            <person name="Hill R."/>
        </authorList>
    </citation>
    <scope>NUCLEOTIDE SEQUENCE</scope>
    <source>
        <strain evidence="7">IMI 355082</strain>
    </source>
</reference>
<dbReference type="GO" id="GO:0071949">
    <property type="term" value="F:FAD binding"/>
    <property type="evidence" value="ECO:0007669"/>
    <property type="project" value="InterPro"/>
</dbReference>
<dbReference type="GO" id="GO:0016020">
    <property type="term" value="C:membrane"/>
    <property type="evidence" value="ECO:0007669"/>
    <property type="project" value="UniProtKB-SubCell"/>
</dbReference>
<dbReference type="OrthoDB" id="415825at2759"/>